<organism evidence="1 2">
    <name type="scientific">Desulfuromonas soudanensis</name>
    <dbReference type="NCBI Taxonomy" id="1603606"/>
    <lineage>
        <taxon>Bacteria</taxon>
        <taxon>Pseudomonadati</taxon>
        <taxon>Thermodesulfobacteriota</taxon>
        <taxon>Desulfuromonadia</taxon>
        <taxon>Desulfuromonadales</taxon>
        <taxon>Desulfuromonadaceae</taxon>
        <taxon>Desulfuromonas</taxon>
    </lineage>
</organism>
<dbReference type="Pfam" id="PF04134">
    <property type="entry name" value="DCC1-like"/>
    <property type="match status" value="1"/>
</dbReference>
<name>A0A0M4CZE9_9BACT</name>
<dbReference type="EMBL" id="CP010802">
    <property type="protein sequence ID" value="ALC15396.1"/>
    <property type="molecule type" value="Genomic_DNA"/>
</dbReference>
<dbReference type="PATRIC" id="fig|1603606.3.peg.662"/>
<sequence length="139" mass="15444">MSASPVLPLTVFYDGACSICAAEISRYRSQQSPKRLVFVDISAADFVPEDHGLTREAVEKEMHAIDGDGVVYTGVAAFTAIWRIVPGFFYSALAEILDLPGINLLARLGYKVFARYRYLLPRRTPECADESCNLGHRKK</sequence>
<keyword evidence="2" id="KW-1185">Reference proteome</keyword>
<dbReference type="InterPro" id="IPR007263">
    <property type="entry name" value="DCC1-like"/>
</dbReference>
<dbReference type="Proteomes" id="UP000057158">
    <property type="component" value="Chromosome"/>
</dbReference>
<dbReference type="PANTHER" id="PTHR34290">
    <property type="entry name" value="SI:CH73-390P7.2"/>
    <property type="match status" value="1"/>
</dbReference>
<evidence type="ECO:0000313" key="2">
    <source>
        <dbReference type="Proteomes" id="UP000057158"/>
    </source>
</evidence>
<evidence type="ECO:0000313" key="1">
    <source>
        <dbReference type="EMBL" id="ALC15396.1"/>
    </source>
</evidence>
<accession>A0A0M4CZE9</accession>
<dbReference type="RefSeq" id="WP_053549610.1">
    <property type="nucleotide sequence ID" value="NZ_CP010802.1"/>
</dbReference>
<dbReference type="KEGG" id="des:DSOUD_0607"/>
<dbReference type="InterPro" id="IPR044691">
    <property type="entry name" value="DCC1_Trx"/>
</dbReference>
<dbReference type="PANTHER" id="PTHR34290:SF2">
    <property type="entry name" value="OS04G0668800 PROTEIN"/>
    <property type="match status" value="1"/>
</dbReference>
<dbReference type="OrthoDB" id="5294764at2"/>
<dbReference type="AlphaFoldDB" id="A0A0M4CZE9"/>
<dbReference type="GO" id="GO:0015035">
    <property type="term" value="F:protein-disulfide reductase activity"/>
    <property type="evidence" value="ECO:0007669"/>
    <property type="project" value="InterPro"/>
</dbReference>
<dbReference type="STRING" id="1603606.DSOUD_0607"/>
<reference evidence="1 2" key="1">
    <citation type="submission" date="2015-07" db="EMBL/GenBank/DDBJ databases">
        <title>Isolation and Genomic Characterization of a Novel Halophilic Metal-Reducing Deltaproteobacterium from the Deep Subsurface.</title>
        <authorList>
            <person name="Badalamenti J.P."/>
            <person name="Summers Z.M."/>
            <person name="Gralnick J.A."/>
            <person name="Bond D.R."/>
        </authorList>
    </citation>
    <scope>NUCLEOTIDE SEQUENCE [LARGE SCALE GENOMIC DNA]</scope>
    <source>
        <strain evidence="1 2">WTL</strain>
    </source>
</reference>
<gene>
    <name evidence="1" type="ORF">DSOUD_0607</name>
</gene>
<protein>
    <submittedName>
        <fullName evidence="1">Putative thiol-disulfide oxidoreductase YuxK, DCC family</fullName>
    </submittedName>
</protein>
<proteinExistence type="predicted"/>